<dbReference type="GO" id="GO:0097730">
    <property type="term" value="C:non-motile cilium"/>
    <property type="evidence" value="ECO:0007669"/>
    <property type="project" value="TreeGrafter"/>
</dbReference>
<dbReference type="PANTHER" id="PTHR12764:SF4">
    <property type="entry name" value="INTRAFLAGELLAR TRANSPORT PROTEIN 122 HOMOLOG"/>
    <property type="match status" value="1"/>
</dbReference>
<feature type="domain" description="IFT122 second beta-propeller" evidence="8">
    <location>
        <begin position="301"/>
        <end position="554"/>
    </location>
</feature>
<dbReference type="SUPFAM" id="SSF50978">
    <property type="entry name" value="WD40 repeat-like"/>
    <property type="match status" value="2"/>
</dbReference>
<dbReference type="GO" id="GO:0030991">
    <property type="term" value="C:intraciliary transport particle A"/>
    <property type="evidence" value="ECO:0007669"/>
    <property type="project" value="TreeGrafter"/>
</dbReference>
<evidence type="ECO:0000259" key="8">
    <source>
        <dbReference type="Pfam" id="PF23377"/>
    </source>
</evidence>
<dbReference type="InterPro" id="IPR039857">
    <property type="entry name" value="Ift122/121"/>
</dbReference>
<evidence type="ECO:0000256" key="3">
    <source>
        <dbReference type="ARBA" id="ARBA00022574"/>
    </source>
</evidence>
<feature type="domain" description="IFT122 zinc ribbon" evidence="10">
    <location>
        <begin position="1009"/>
        <end position="1028"/>
    </location>
</feature>
<dbReference type="GO" id="GO:1905515">
    <property type="term" value="P:non-motile cilium assembly"/>
    <property type="evidence" value="ECO:0007669"/>
    <property type="project" value="TreeGrafter"/>
</dbReference>
<dbReference type="GO" id="GO:0061512">
    <property type="term" value="P:protein localization to cilium"/>
    <property type="evidence" value="ECO:0007669"/>
    <property type="project" value="TreeGrafter"/>
</dbReference>
<reference evidence="12 13" key="1">
    <citation type="journal article" date="2023" name="BMC Biol.">
        <title>The compact genome of the sponge Oopsacas minuta (Hexactinellida) is lacking key metazoan core genes.</title>
        <authorList>
            <person name="Santini S."/>
            <person name="Schenkelaars Q."/>
            <person name="Jourda C."/>
            <person name="Duchesne M."/>
            <person name="Belahbib H."/>
            <person name="Rocher C."/>
            <person name="Selva M."/>
            <person name="Riesgo A."/>
            <person name="Vervoort M."/>
            <person name="Leys S.P."/>
            <person name="Kodjabachian L."/>
            <person name="Le Bivic A."/>
            <person name="Borchiellini C."/>
            <person name="Claverie J.M."/>
            <person name="Renard E."/>
        </authorList>
    </citation>
    <scope>NUCLEOTIDE SEQUENCE [LARGE SCALE GENOMIC DNA]</scope>
    <source>
        <strain evidence="12">SPO-2</strain>
    </source>
</reference>
<dbReference type="EMBL" id="JAKMXF010000302">
    <property type="protein sequence ID" value="KAI6651605.1"/>
    <property type="molecule type" value="Genomic_DNA"/>
</dbReference>
<dbReference type="InterPro" id="IPR001680">
    <property type="entry name" value="WD40_rpt"/>
</dbReference>
<organism evidence="12 13">
    <name type="scientific">Oopsacas minuta</name>
    <dbReference type="NCBI Taxonomy" id="111878"/>
    <lineage>
        <taxon>Eukaryota</taxon>
        <taxon>Metazoa</taxon>
        <taxon>Porifera</taxon>
        <taxon>Hexactinellida</taxon>
        <taxon>Hexasterophora</taxon>
        <taxon>Lyssacinosida</taxon>
        <taxon>Leucopsacidae</taxon>
        <taxon>Oopsacas</taxon>
    </lineage>
</organism>
<evidence type="ECO:0000256" key="4">
    <source>
        <dbReference type="ARBA" id="ARBA00022737"/>
    </source>
</evidence>
<evidence type="ECO:0000256" key="1">
    <source>
        <dbReference type="ARBA" id="ARBA00004138"/>
    </source>
</evidence>
<keyword evidence="5" id="KW-0969">Cilium</keyword>
<evidence type="ECO:0000259" key="11">
    <source>
        <dbReference type="Pfam" id="PF25295"/>
    </source>
</evidence>
<dbReference type="Proteomes" id="UP001165289">
    <property type="component" value="Unassembled WGS sequence"/>
</dbReference>
<keyword evidence="3 7" id="KW-0853">WD repeat</keyword>
<dbReference type="Pfam" id="PF25144">
    <property type="entry name" value="Zn_ribbon_IFT122"/>
    <property type="match status" value="1"/>
</dbReference>
<evidence type="ECO:0000259" key="10">
    <source>
        <dbReference type="Pfam" id="PF25144"/>
    </source>
</evidence>
<evidence type="ECO:0000256" key="2">
    <source>
        <dbReference type="ARBA" id="ARBA00019442"/>
    </source>
</evidence>
<keyword evidence="6" id="KW-0966">Cell projection</keyword>
<dbReference type="InterPro" id="IPR056838">
    <property type="entry name" value="Zn_ribbon_IFT122"/>
</dbReference>
<protein>
    <recommendedName>
        <fullName evidence="2">Intraflagellar transport protein 122 homolog</fullName>
    </recommendedName>
</protein>
<evidence type="ECO:0000313" key="13">
    <source>
        <dbReference type="Proteomes" id="UP001165289"/>
    </source>
</evidence>
<comment type="caution">
    <text evidence="12">The sequence shown here is derived from an EMBL/GenBank/DDBJ whole genome shotgun (WGS) entry which is preliminary data.</text>
</comment>
<accession>A0AAV7JTA2</accession>
<dbReference type="InterPro" id="IPR056152">
    <property type="entry name" value="Beta-prop_IFT122_2nd"/>
</dbReference>
<evidence type="ECO:0000256" key="7">
    <source>
        <dbReference type="PROSITE-ProRule" id="PRU00221"/>
    </source>
</evidence>
<feature type="domain" description="IFT122 first beta-propeller" evidence="9">
    <location>
        <begin position="16"/>
        <end position="191"/>
    </location>
</feature>
<dbReference type="Pfam" id="PF25295">
    <property type="entry name" value="TPR_IFT122"/>
    <property type="match status" value="1"/>
</dbReference>
<comment type="subcellular location">
    <subcellularLocation>
        <location evidence="1">Cell projection</location>
        <location evidence="1">Cilium</location>
    </subcellularLocation>
</comment>
<keyword evidence="13" id="KW-1185">Reference proteome</keyword>
<dbReference type="AlphaFoldDB" id="A0AAV7JTA2"/>
<proteinExistence type="predicted"/>
<dbReference type="Pfam" id="PF25143">
    <property type="entry name" value="Zn_ribbon_IFT122_C"/>
    <property type="match status" value="1"/>
</dbReference>
<dbReference type="Pfam" id="PF23381">
    <property type="entry name" value="Beta-prop_IFT122_1st"/>
    <property type="match status" value="2"/>
</dbReference>
<dbReference type="PROSITE" id="PS50294">
    <property type="entry name" value="WD_REPEATS_REGION"/>
    <property type="match status" value="1"/>
</dbReference>
<evidence type="ECO:0000256" key="5">
    <source>
        <dbReference type="ARBA" id="ARBA00023069"/>
    </source>
</evidence>
<dbReference type="Pfam" id="PF23377">
    <property type="entry name" value="Beta-prop_IFT122_2nd"/>
    <property type="match status" value="1"/>
</dbReference>
<feature type="domain" description="IFT122 first beta-propeller" evidence="9">
    <location>
        <begin position="196"/>
        <end position="294"/>
    </location>
</feature>
<dbReference type="Gene3D" id="1.25.40.470">
    <property type="match status" value="1"/>
</dbReference>
<evidence type="ECO:0000313" key="12">
    <source>
        <dbReference type="EMBL" id="KAI6651605.1"/>
    </source>
</evidence>
<dbReference type="InterPro" id="IPR056153">
    <property type="entry name" value="Beta-prop_IFT122_1st"/>
</dbReference>
<keyword evidence="4" id="KW-0677">Repeat</keyword>
<evidence type="ECO:0000256" key="6">
    <source>
        <dbReference type="ARBA" id="ARBA00023273"/>
    </source>
</evidence>
<feature type="repeat" description="WD" evidence="7">
    <location>
        <begin position="55"/>
        <end position="86"/>
    </location>
</feature>
<dbReference type="SMART" id="SM00320">
    <property type="entry name" value="WD40"/>
    <property type="match status" value="7"/>
</dbReference>
<dbReference type="PROSITE" id="PS50082">
    <property type="entry name" value="WD_REPEATS_2"/>
    <property type="match status" value="1"/>
</dbReference>
<dbReference type="GO" id="GO:0035721">
    <property type="term" value="P:intraciliary retrograde transport"/>
    <property type="evidence" value="ECO:0007669"/>
    <property type="project" value="TreeGrafter"/>
</dbReference>
<feature type="domain" description="Intraflagellar transport protein 122 homolog TPR" evidence="11">
    <location>
        <begin position="564"/>
        <end position="955"/>
    </location>
</feature>
<gene>
    <name evidence="12" type="ORF">LOD99_4856</name>
</gene>
<dbReference type="Gene3D" id="2.130.10.10">
    <property type="entry name" value="YVTN repeat-like/Quinoprotein amine dehydrogenase"/>
    <property type="match status" value="2"/>
</dbReference>
<dbReference type="InterPro" id="IPR015943">
    <property type="entry name" value="WD40/YVTN_repeat-like_dom_sf"/>
</dbReference>
<dbReference type="InterPro" id="IPR057411">
    <property type="entry name" value="TPR_IFT122"/>
</dbReference>
<name>A0AAV7JTA2_9METZ</name>
<dbReference type="InterPro" id="IPR036322">
    <property type="entry name" value="WD40_repeat_dom_sf"/>
</dbReference>
<evidence type="ECO:0000259" key="9">
    <source>
        <dbReference type="Pfam" id="PF23381"/>
    </source>
</evidence>
<dbReference type="PANTHER" id="PTHR12764">
    <property type="entry name" value="WD REPEAT DOMAIN-RELATED"/>
    <property type="match status" value="1"/>
</dbReference>
<sequence>MHAHQVWVDQVQDKDNIPQPVYSVVFSPDGARLLAAVGSRILVYNSGDGVLIDSLRGHKGNVFCLAYSPVGKRFASGGADKTVVIWTHELEGVLKFTHNESIQALAYNPVTLQLASCSAQDFGLWCGEQKNVVKNKLSSRALCCAWTHDGQYLAIGLYSGIISVRQRSGDEKLTIQRPGGHPVWCLSWSPSYGDQYGILTVGDWGQKLSFYQLNGKQIGKDRNIGFDPCSLSYFSNGEFILIAGSNKELTLYSKEGVKLSAITSEDSWVWSAARHPELQHAAVGTNNGTIAFYAVSVSMVHGLYKERYAYRENLTDVVVQHLLTEQIVKIKCRDMVRRVAIYKQRLAILLAEQLIIYELVGEDPNNDMEYKVKERILKKLECNLLVICTQHVVLCQDDRLQLIGFAGEQVRHWQLDSVVRYIKVIGGATGREGLLVGLKSGQVLKLFLNSPFPVQLLTHHSSIRCVDLNLDHNKLAVVDENNTCSIYRTESGELVSQEPDATSVAWNSHHPDLFCYSGTGWVYIKTGNFPSNKQKGQGFVVGFAGTRVYSLKLFSVQTIEVPLSSSMHQYLDKREYKAAYQIASLGVTESDWRNLAQASLTALDFEIARKSFIRVRDLHYLELLGSIEERITRGERNNSLFLGDVKAYQKNFQEAAKLYKKSGHPGRAMDMFTDLRQFDFAKDFLTDSDPQHVKQLIEKQAYWCETINDPKTACDIYTAAGDYDKAIDLMAKHSWSDKLAELGRKLATDSFVVVLQRIAEALKRMEQFVLAIEVLNKLGDTRNLIKLFVDSQQWDEALPLADKYPEFKDDVYLPYATWLAEHDRFDESQDAFNKAGRQSEATQVLRQLTDNAVEEKRFDDASYYLWLMSRSILDRYSQETDPSVREQLAPSIISDFQRSIRLSELYYAYHSIHTFTVQPFTSLMPETLFNIARYLTHAIVGFTPEVDYPGVSKVNILYTLARQGKTVEAYKLSRYAYEKLQGLILPRRFQEIIDFGCITIRCKPFHDREDLLPVCYRCNTTNPLLNNQVEFVLDSDITEEEAMLLLKMESTVDTDTAQHREYPDRDTQTLVLDEQDAGEYKDLFMDRLLATDHTSTEYTPLSVDRDVLRSLTSADVFIRYWPPPLRNQYYKSLMPDLSISSCPSCYQLFHSDDFDLQILQKGSCPYCRAQIESA</sequence>